<dbReference type="GO" id="GO:0046872">
    <property type="term" value="F:metal ion binding"/>
    <property type="evidence" value="ECO:0007669"/>
    <property type="project" value="UniProtKB-KW"/>
</dbReference>
<name>K1RD47_9ZZZZ</name>
<accession>K1RD47</accession>
<dbReference type="EMBL" id="AJWY01013562">
    <property type="protein sequence ID" value="EKC46677.1"/>
    <property type="molecule type" value="Genomic_DNA"/>
</dbReference>
<dbReference type="GO" id="GO:0050992">
    <property type="term" value="P:dimethylallyl diphosphate biosynthetic process"/>
    <property type="evidence" value="ECO:0007669"/>
    <property type="project" value="InterPro"/>
</dbReference>
<dbReference type="AlphaFoldDB" id="K1RD47"/>
<feature type="non-terminal residue" evidence="6">
    <location>
        <position position="1"/>
    </location>
</feature>
<protein>
    <submittedName>
        <fullName evidence="6">4-hydroxy-3-methylbut-2-enyl diphosphate reductase</fullName>
    </submittedName>
</protein>
<reference evidence="6" key="1">
    <citation type="journal article" date="2013" name="Environ. Microbiol.">
        <title>Microbiota from the distal guts of lean and obese adolescents exhibit partial functional redundancy besides clear differences in community structure.</title>
        <authorList>
            <person name="Ferrer M."/>
            <person name="Ruiz A."/>
            <person name="Lanza F."/>
            <person name="Haange S.B."/>
            <person name="Oberbach A."/>
            <person name="Till H."/>
            <person name="Bargiela R."/>
            <person name="Campoy C."/>
            <person name="Segura M.T."/>
            <person name="Richter M."/>
            <person name="von Bergen M."/>
            <person name="Seifert J."/>
            <person name="Suarez A."/>
        </authorList>
    </citation>
    <scope>NUCLEOTIDE SEQUENCE</scope>
</reference>
<dbReference type="Pfam" id="PF02401">
    <property type="entry name" value="LYTB"/>
    <property type="match status" value="1"/>
</dbReference>
<dbReference type="PANTHER" id="PTHR30426">
    <property type="entry name" value="4-HYDROXY-3-METHYLBUT-2-ENYL DIPHOSPHATE REDUCTASE"/>
    <property type="match status" value="1"/>
</dbReference>
<dbReference type="InterPro" id="IPR003451">
    <property type="entry name" value="LytB/IspH"/>
</dbReference>
<keyword evidence="5" id="KW-0411">Iron-sulfur</keyword>
<dbReference type="PANTHER" id="PTHR30426:SF0">
    <property type="entry name" value="4-HYDROXY-3-METHYLBUT-2-ENYL DIPHOSPHATE REDUCTASE"/>
    <property type="match status" value="1"/>
</dbReference>
<organism evidence="6">
    <name type="scientific">human gut metagenome</name>
    <dbReference type="NCBI Taxonomy" id="408170"/>
    <lineage>
        <taxon>unclassified sequences</taxon>
        <taxon>metagenomes</taxon>
        <taxon>organismal metagenomes</taxon>
    </lineage>
</organism>
<comment type="cofactor">
    <cofactor evidence="1">
        <name>[4Fe-4S] cluster</name>
        <dbReference type="ChEBI" id="CHEBI:49883"/>
    </cofactor>
</comment>
<evidence type="ECO:0000256" key="2">
    <source>
        <dbReference type="ARBA" id="ARBA00022485"/>
    </source>
</evidence>
<dbReference type="GO" id="GO:0051745">
    <property type="term" value="F:4-hydroxy-3-methylbut-2-enyl diphosphate reductase activity"/>
    <property type="evidence" value="ECO:0007669"/>
    <property type="project" value="InterPro"/>
</dbReference>
<dbReference type="GO" id="GO:0019288">
    <property type="term" value="P:isopentenyl diphosphate biosynthetic process, methylerythritol 4-phosphate pathway"/>
    <property type="evidence" value="ECO:0007669"/>
    <property type="project" value="InterPro"/>
</dbReference>
<sequence>ADRTVVINCESDVEKLDLNAWKKVCIVAQTTFNYNKFQELVEIIQKKGYYSVSTVDKDSEIIVHNTICSATKERQEAAKELSAKVDAMLVIGGLSSSNTRKLYEICSENCRNTYFIQTKEDLENSDFSRFDYVGITAGASTPNNIIEEVQKYVRNEF</sequence>
<comment type="caution">
    <text evidence="6">The sequence shown here is derived from an EMBL/GenBank/DDBJ whole genome shotgun (WGS) entry which is preliminary data.</text>
</comment>
<evidence type="ECO:0000256" key="4">
    <source>
        <dbReference type="ARBA" id="ARBA00023004"/>
    </source>
</evidence>
<evidence type="ECO:0000256" key="1">
    <source>
        <dbReference type="ARBA" id="ARBA00001966"/>
    </source>
</evidence>
<dbReference type="GO" id="GO:0051539">
    <property type="term" value="F:4 iron, 4 sulfur cluster binding"/>
    <property type="evidence" value="ECO:0007669"/>
    <property type="project" value="UniProtKB-KW"/>
</dbReference>
<keyword evidence="3" id="KW-0479">Metal-binding</keyword>
<keyword evidence="4" id="KW-0408">Iron</keyword>
<dbReference type="Gene3D" id="3.40.1010.20">
    <property type="entry name" value="4-hydroxy-3-methylbut-2-enyl diphosphate reductase, catalytic domain"/>
    <property type="match status" value="2"/>
</dbReference>
<evidence type="ECO:0000256" key="3">
    <source>
        <dbReference type="ARBA" id="ARBA00022723"/>
    </source>
</evidence>
<proteinExistence type="predicted"/>
<evidence type="ECO:0000256" key="5">
    <source>
        <dbReference type="ARBA" id="ARBA00023014"/>
    </source>
</evidence>
<keyword evidence="2" id="KW-0004">4Fe-4S</keyword>
<gene>
    <name evidence="6" type="ORF">LEA_19726</name>
</gene>
<evidence type="ECO:0000313" key="6">
    <source>
        <dbReference type="EMBL" id="EKC46677.1"/>
    </source>
</evidence>